<evidence type="ECO:0000313" key="4">
    <source>
        <dbReference type="EMBL" id="MUH72880.1"/>
    </source>
</evidence>
<protein>
    <submittedName>
        <fullName evidence="4">PEP-CTERM system TPR-repeat protein PrsT</fullName>
    </submittedName>
</protein>
<dbReference type="Pfam" id="PF13432">
    <property type="entry name" value="TPR_16"/>
    <property type="match status" value="1"/>
</dbReference>
<dbReference type="Pfam" id="PF14559">
    <property type="entry name" value="TPR_19"/>
    <property type="match status" value="3"/>
</dbReference>
<dbReference type="NCBIfam" id="TIGR02917">
    <property type="entry name" value="PEP_TPR_lipo"/>
    <property type="match status" value="1"/>
</dbReference>
<keyword evidence="5" id="KW-1185">Reference proteome</keyword>
<feature type="coiled-coil region" evidence="2">
    <location>
        <begin position="896"/>
        <end position="923"/>
    </location>
</feature>
<evidence type="ECO:0000256" key="3">
    <source>
        <dbReference type="SAM" id="SignalP"/>
    </source>
</evidence>
<dbReference type="SMART" id="SM00028">
    <property type="entry name" value="TPR"/>
    <property type="match status" value="15"/>
</dbReference>
<keyword evidence="1" id="KW-0802">TPR repeat</keyword>
<dbReference type="PANTHER" id="PTHR12558">
    <property type="entry name" value="CELL DIVISION CYCLE 16,23,27"/>
    <property type="match status" value="1"/>
</dbReference>
<reference evidence="4 5" key="1">
    <citation type="submission" date="2019-11" db="EMBL/GenBank/DDBJ databases">
        <title>P. haliotis isolates from Z. marina roots.</title>
        <authorList>
            <person name="Cohen M."/>
            <person name="Jospin G."/>
            <person name="Eisen J.A."/>
            <person name="Coil D.A."/>
        </authorList>
    </citation>
    <scope>NUCLEOTIDE SEQUENCE [LARGE SCALE GENOMIC DNA]</scope>
    <source>
        <strain evidence="4 5">UCD-MCMsp1aY</strain>
    </source>
</reference>
<feature type="signal peptide" evidence="3">
    <location>
        <begin position="1"/>
        <end position="23"/>
    </location>
</feature>
<dbReference type="EMBL" id="WOCD01000003">
    <property type="protein sequence ID" value="MUH72880.1"/>
    <property type="molecule type" value="Genomic_DNA"/>
</dbReference>
<dbReference type="InterPro" id="IPR019734">
    <property type="entry name" value="TPR_rpt"/>
</dbReference>
<keyword evidence="2" id="KW-0175">Coiled coil</keyword>
<dbReference type="RefSeq" id="WP_155696025.1">
    <property type="nucleotide sequence ID" value="NZ_WOCD01000003.1"/>
</dbReference>
<dbReference type="PROSITE" id="PS50005">
    <property type="entry name" value="TPR"/>
    <property type="match status" value="2"/>
</dbReference>
<evidence type="ECO:0000256" key="2">
    <source>
        <dbReference type="SAM" id="Coils"/>
    </source>
</evidence>
<organism evidence="4 5">
    <name type="scientific">Psychrosphaera haliotis</name>
    <dbReference type="NCBI Taxonomy" id="555083"/>
    <lineage>
        <taxon>Bacteria</taxon>
        <taxon>Pseudomonadati</taxon>
        <taxon>Pseudomonadota</taxon>
        <taxon>Gammaproteobacteria</taxon>
        <taxon>Alteromonadales</taxon>
        <taxon>Pseudoalteromonadaceae</taxon>
        <taxon>Psychrosphaera</taxon>
    </lineage>
</organism>
<feature type="repeat" description="TPR" evidence="1">
    <location>
        <begin position="849"/>
        <end position="882"/>
    </location>
</feature>
<proteinExistence type="predicted"/>
<dbReference type="AlphaFoldDB" id="A0A6N8FD03"/>
<comment type="caution">
    <text evidence="4">The sequence shown here is derived from an EMBL/GenBank/DDBJ whole genome shotgun (WGS) entry which is preliminary data.</text>
</comment>
<keyword evidence="3" id="KW-0732">Signal</keyword>
<accession>A0A6N8FD03</accession>
<dbReference type="Gene3D" id="1.25.40.10">
    <property type="entry name" value="Tetratricopeptide repeat domain"/>
    <property type="match status" value="7"/>
</dbReference>
<sequence length="930" mass="105257">MFCRFLLIIITATSLSFAPKALSATSFYEQAVQAFNDGNYEASYIYLKNALEQQPRNLPSKILMGKILLHKALFPQAIKEFEEALLYNADINLIIADYASALNFSKRYKDVLNIANGHRLSKTGKYDYLLAKAVAYQNLNLTELARNAYAEALTLSKNNLRALNSYASFELGQGNLDEAERLALEALGKASQDHRTLHLLGQIEGFKNNWPKAIEYYQTALEQLSTDPVVKRSLVQAYIQTGQIDKAKSLVDEILTETPNDPHIMLMSSWLLSIDKQDKQSEQMLEALSNTTSLLEEEQYANDPSLIFVTAISSYLLGNMEQASKDLTRYLAVVPNDTKALSMLSDIYIRDGNSQDAEILLSRYESNVLKDESLALKLVDLYGINGKRFDAERLLYKMQDEYPDNVDVTLKLVNILRKAGRVSEANKLLQKMNPTGAGNKTKLLLSKGLMDLQSGDIARAEQIITELLAEAPENKNLLNFKVAVLIKKKEAVAAQSLAERILESNPNFFEAKFNLATALKMQNKLELALSLLRELNEQQPLNEDVKLMLAQTYYLQGNYELAIPILETISMQASGAKSKELLLDIFIAQNDYQEALRIIKHLTEMDLYNAGYLFKYVNILTKLDRVSEAKYQLGILFGLAENNAPMLFQIARLQRGIKDYDAASKTLAKLKKIIPSNLRVKIEDARLLMAQGQLSKGEKIATSLLVQLPKEANVLLLMGDVHMSRDRFTDAFNSYWQALEIDPQFNIALMNLYQLANQGVNVEKVTSKLESLANEFENDVWRQRLLADHYMNQYQYDMALPIYQQLLQNPGFAKDANLINNLANIYVGTDATKALEFSKQSMAINSENPAIIDTMGWVYFQLGRYDESLQTLRNAYAMDSSNPTIRYHLANTLFKLNRKNEAKRELRFAIDNAENERWQTEAKKLLAALE</sequence>
<dbReference type="PANTHER" id="PTHR12558:SF13">
    <property type="entry name" value="CELL DIVISION CYCLE PROTEIN 27 HOMOLOG"/>
    <property type="match status" value="1"/>
</dbReference>
<evidence type="ECO:0000256" key="1">
    <source>
        <dbReference type="PROSITE-ProRule" id="PRU00339"/>
    </source>
</evidence>
<dbReference type="OrthoDB" id="6110507at2"/>
<gene>
    <name evidence="4" type="primary">prsT</name>
    <name evidence="4" type="ORF">GNP35_10440</name>
</gene>
<evidence type="ECO:0000313" key="5">
    <source>
        <dbReference type="Proteomes" id="UP000439994"/>
    </source>
</evidence>
<feature type="chain" id="PRO_5026673427" evidence="3">
    <location>
        <begin position="24"/>
        <end position="930"/>
    </location>
</feature>
<name>A0A6N8FD03_9GAMM</name>
<dbReference type="SUPFAM" id="SSF48452">
    <property type="entry name" value="TPR-like"/>
    <property type="match status" value="3"/>
</dbReference>
<feature type="repeat" description="TPR" evidence="1">
    <location>
        <begin position="712"/>
        <end position="745"/>
    </location>
</feature>
<dbReference type="Pfam" id="PF13414">
    <property type="entry name" value="TPR_11"/>
    <property type="match status" value="1"/>
</dbReference>
<dbReference type="InterPro" id="IPR011990">
    <property type="entry name" value="TPR-like_helical_dom_sf"/>
</dbReference>
<dbReference type="Proteomes" id="UP000439994">
    <property type="component" value="Unassembled WGS sequence"/>
</dbReference>
<dbReference type="InterPro" id="IPR014266">
    <property type="entry name" value="PEP-CTERM_TPR_PrsT"/>
</dbReference>